<protein>
    <submittedName>
        <fullName evidence="1">Uncharacterized protein</fullName>
    </submittedName>
</protein>
<name>A0A1H9SIB8_BUTFI</name>
<dbReference type="Proteomes" id="UP000182584">
    <property type="component" value="Unassembled WGS sequence"/>
</dbReference>
<evidence type="ECO:0000313" key="1">
    <source>
        <dbReference type="EMBL" id="SER84786.1"/>
    </source>
</evidence>
<dbReference type="OrthoDB" id="9982536at2"/>
<reference evidence="1 2" key="1">
    <citation type="submission" date="2016-10" db="EMBL/GenBank/DDBJ databases">
        <authorList>
            <person name="de Groot N.N."/>
        </authorList>
    </citation>
    <scope>NUCLEOTIDE SEQUENCE [LARGE SCALE GENOMIC DNA]</scope>
    <source>
        <strain evidence="1 2">AR40</strain>
    </source>
</reference>
<proteinExistence type="predicted"/>
<evidence type="ECO:0000313" key="2">
    <source>
        <dbReference type="Proteomes" id="UP000182584"/>
    </source>
</evidence>
<dbReference type="RefSeq" id="WP_074756190.1">
    <property type="nucleotide sequence ID" value="NZ_FOGJ01000012.1"/>
</dbReference>
<organism evidence="1 2">
    <name type="scientific">Butyrivibrio fibrisolvens</name>
    <dbReference type="NCBI Taxonomy" id="831"/>
    <lineage>
        <taxon>Bacteria</taxon>
        <taxon>Bacillati</taxon>
        <taxon>Bacillota</taxon>
        <taxon>Clostridia</taxon>
        <taxon>Lachnospirales</taxon>
        <taxon>Lachnospiraceae</taxon>
        <taxon>Butyrivibrio</taxon>
    </lineage>
</organism>
<sequence length="156" mass="18278">MEENIELCLVSDKEIHNDILQALLKYINPEYYIDSIQAMDDWTYSNLVDIDDINLVDDYIALNRIVTITYSDYFMNRVGVSVEKKKDKYHYDGWFKLSDECSKEKYARILEELEAVVREMNPDICAIGREMYVDLDLPVNEIKSEASGVDIWISKN</sequence>
<accession>A0A1H9SIB8</accession>
<dbReference type="AlphaFoldDB" id="A0A1H9SIB8"/>
<dbReference type="EMBL" id="FOGJ01000012">
    <property type="protein sequence ID" value="SER84786.1"/>
    <property type="molecule type" value="Genomic_DNA"/>
</dbReference>
<gene>
    <name evidence="1" type="ORF">SAMN04487884_11259</name>
</gene>